<gene>
    <name evidence="2" type="ORF">DEO23_10475</name>
</gene>
<comment type="caution">
    <text evidence="2">The sequence shown here is derived from an EMBL/GenBank/DDBJ whole genome shotgun (WGS) entry which is preliminary data.</text>
</comment>
<keyword evidence="2" id="KW-0378">Hydrolase</keyword>
<dbReference type="SUPFAM" id="SSF53474">
    <property type="entry name" value="alpha/beta-Hydrolases"/>
    <property type="match status" value="1"/>
</dbReference>
<dbReference type="InterPro" id="IPR029058">
    <property type="entry name" value="AB_hydrolase_fold"/>
</dbReference>
<dbReference type="AlphaFoldDB" id="A0A2U2RK25"/>
<dbReference type="InterPro" id="IPR022742">
    <property type="entry name" value="Hydrolase_4"/>
</dbReference>
<dbReference type="GO" id="GO:0016787">
    <property type="term" value="F:hydrolase activity"/>
    <property type="evidence" value="ECO:0007669"/>
    <property type="project" value="UniProtKB-KW"/>
</dbReference>
<evidence type="ECO:0000313" key="3">
    <source>
        <dbReference type="Proteomes" id="UP000245590"/>
    </source>
</evidence>
<dbReference type="PANTHER" id="PTHR11614">
    <property type="entry name" value="PHOSPHOLIPASE-RELATED"/>
    <property type="match status" value="1"/>
</dbReference>
<dbReference type="Gene3D" id="3.40.50.1820">
    <property type="entry name" value="alpha/beta hydrolase"/>
    <property type="match status" value="1"/>
</dbReference>
<name>A0A2U2RK25_9MICO</name>
<dbReference type="RefSeq" id="WP_109275956.1">
    <property type="nucleotide sequence ID" value="NZ_QFKX01000003.1"/>
</dbReference>
<feature type="domain" description="Serine aminopeptidase S33" evidence="1">
    <location>
        <begin position="27"/>
        <end position="292"/>
    </location>
</feature>
<evidence type="ECO:0000259" key="1">
    <source>
        <dbReference type="Pfam" id="PF12146"/>
    </source>
</evidence>
<sequence>MALHEFSFPSHNGRDEIQAWIQVPVTTPRAIVQIEHGLGEHSRRYQRLSDRLLDAGVVVAADDHAGHGRTAVLSGAWADTGADGRDTVIADEETLRARVTGMFPDLPYLIYGHSWGSMIARAQVTRHPGGVSGLVLGGIAAGWRAIETFDRQALEWAIGEGDGSGSGEEFAHALFEGFLDRYDDVRGPTDWVALDRDVVADHGADPLNGFGTPLSLRFVRDLVDLYDEVEGGAFAELVPDDLPVLILAGDQDPVCGFGEGAYRAANELVDAGTRDVRTRVYTGFRHEVHNEPPIRDEAAQEILEHVARVVG</sequence>
<dbReference type="OrthoDB" id="9806902at2"/>
<dbReference type="Proteomes" id="UP000245590">
    <property type="component" value="Unassembled WGS sequence"/>
</dbReference>
<dbReference type="InterPro" id="IPR051044">
    <property type="entry name" value="MAG_DAG_Lipase"/>
</dbReference>
<proteinExistence type="predicted"/>
<reference evidence="2 3" key="1">
    <citation type="submission" date="2018-05" db="EMBL/GenBank/DDBJ databases">
        <title>Brachybacterium sp. M1HQ-2T, whole genome shotgun sequence.</title>
        <authorList>
            <person name="Tuo L."/>
        </authorList>
    </citation>
    <scope>NUCLEOTIDE SEQUENCE [LARGE SCALE GENOMIC DNA]</scope>
    <source>
        <strain evidence="2 3">M1HQ-2</strain>
    </source>
</reference>
<accession>A0A2U2RK25</accession>
<keyword evidence="3" id="KW-1185">Reference proteome</keyword>
<protein>
    <submittedName>
        <fullName evidence="2">Alpha/beta hydrolase</fullName>
    </submittedName>
</protein>
<dbReference type="EMBL" id="QFKX01000003">
    <property type="protein sequence ID" value="PWH06210.1"/>
    <property type="molecule type" value="Genomic_DNA"/>
</dbReference>
<evidence type="ECO:0000313" key="2">
    <source>
        <dbReference type="EMBL" id="PWH06210.1"/>
    </source>
</evidence>
<organism evidence="2 3">
    <name type="scientific">Brachybacterium endophyticum</name>
    <dbReference type="NCBI Taxonomy" id="2182385"/>
    <lineage>
        <taxon>Bacteria</taxon>
        <taxon>Bacillati</taxon>
        <taxon>Actinomycetota</taxon>
        <taxon>Actinomycetes</taxon>
        <taxon>Micrococcales</taxon>
        <taxon>Dermabacteraceae</taxon>
        <taxon>Brachybacterium</taxon>
    </lineage>
</organism>
<dbReference type="Pfam" id="PF12146">
    <property type="entry name" value="Hydrolase_4"/>
    <property type="match status" value="1"/>
</dbReference>